<evidence type="ECO:0000313" key="5">
    <source>
        <dbReference type="Proteomes" id="UP001165083"/>
    </source>
</evidence>
<evidence type="ECO:0000256" key="3">
    <source>
        <dbReference type="SAM" id="SignalP"/>
    </source>
</evidence>
<dbReference type="OrthoDB" id="129952at2759"/>
<feature type="transmembrane region" description="Helical" evidence="2">
    <location>
        <begin position="630"/>
        <end position="657"/>
    </location>
</feature>
<feature type="region of interest" description="Disordered" evidence="1">
    <location>
        <begin position="67"/>
        <end position="122"/>
    </location>
</feature>
<feature type="compositionally biased region" description="Low complexity" evidence="1">
    <location>
        <begin position="437"/>
        <end position="457"/>
    </location>
</feature>
<feature type="chain" id="PRO_5040796657" evidence="3">
    <location>
        <begin position="21"/>
        <end position="687"/>
    </location>
</feature>
<feature type="compositionally biased region" description="Low complexity" evidence="1">
    <location>
        <begin position="556"/>
        <end position="627"/>
    </location>
</feature>
<keyword evidence="2" id="KW-0812">Transmembrane</keyword>
<protein>
    <submittedName>
        <fullName evidence="4">Unnamed protein product</fullName>
    </submittedName>
</protein>
<keyword evidence="2" id="KW-0472">Membrane</keyword>
<accession>A0A9W6WRD8</accession>
<gene>
    <name evidence="4" type="ORF">Plil01_000424700</name>
</gene>
<name>A0A9W6WRD8_9STRA</name>
<feature type="compositionally biased region" description="Basic and acidic residues" evidence="1">
    <location>
        <begin position="324"/>
        <end position="340"/>
    </location>
</feature>
<keyword evidence="5" id="KW-1185">Reference proteome</keyword>
<evidence type="ECO:0000256" key="1">
    <source>
        <dbReference type="SAM" id="MobiDB-lite"/>
    </source>
</evidence>
<sequence>MRRYLCWVVATALLVPEAIAVDNRVANAETIADEKAATQQNQPKGDKESVFQDPVDETTTLLRGSAFVSANAPTSEPSGNKRGGREAGTEVSAASELLVVPSTDASTPKNDRGGQNSFHENRNVAVASEAWTQTRPAEEQVTPEAMKRAFVAAPAPTNILSNIVPWSEQFEVAHPDKPSVSDFEFSGMQLQSEERMKSGVSVEDESVVWDQFDCHPCDVPTQPPTFSPTYPHKGNDYIGHLPTVNDELDLWDDLKETNPPKTGAPTEVPHEESHEEIDTEAPRTNTHNNDEYKDHLPTVHDVLDSWDDILENLPAYTGSPTKAPHHDYDEDNYDSEHGGDYADCTKIIGEYGERYECPEDTTEPPEDTSAPTERPTQPPEDTTAPTEGPTHPPEDTNAPTESPTPPPEDTTAPTEGPTQPPEDTNAPTEGPTPPPEDTTAPTEGPTQPPDDTTAPTEGPTPPPDDTTAPTEGPTEPPGSSTAPPLGSAPPPEDTTAPPGDISKPYQPTPAPSEPNEPTEPGEPTPAPSEPTEPGEPTPTPTPAATTPDWDTTYPVTTTKKPGTSTGTTSTTTGKTTTGGSTTMTTGTSTGGTTNASTGTTTTGTDTGVAANTAGTTTSDSTTSTSSSADALSAGAIAGIAIGCAVFVAVVVGSVLFWQKSLARQREENLFADLSNTGVGLETDYAAM</sequence>
<evidence type="ECO:0000256" key="2">
    <source>
        <dbReference type="SAM" id="Phobius"/>
    </source>
</evidence>
<reference evidence="4" key="1">
    <citation type="submission" date="2023-04" db="EMBL/GenBank/DDBJ databases">
        <title>Phytophthora lilii NBRC 32176.</title>
        <authorList>
            <person name="Ichikawa N."/>
            <person name="Sato H."/>
            <person name="Tonouchi N."/>
        </authorList>
    </citation>
    <scope>NUCLEOTIDE SEQUENCE</scope>
    <source>
        <strain evidence="4">NBRC 32176</strain>
    </source>
</reference>
<keyword evidence="3" id="KW-0732">Signal</keyword>
<dbReference type="Proteomes" id="UP001165083">
    <property type="component" value="Unassembled WGS sequence"/>
</dbReference>
<feature type="compositionally biased region" description="Polar residues" evidence="1">
    <location>
        <begin position="103"/>
        <end position="118"/>
    </location>
</feature>
<feature type="compositionally biased region" description="Pro residues" evidence="1">
    <location>
        <begin position="520"/>
        <end position="541"/>
    </location>
</feature>
<organism evidence="4 5">
    <name type="scientific">Phytophthora lilii</name>
    <dbReference type="NCBI Taxonomy" id="2077276"/>
    <lineage>
        <taxon>Eukaryota</taxon>
        <taxon>Sar</taxon>
        <taxon>Stramenopiles</taxon>
        <taxon>Oomycota</taxon>
        <taxon>Peronosporomycetes</taxon>
        <taxon>Peronosporales</taxon>
        <taxon>Peronosporaceae</taxon>
        <taxon>Phytophthora</taxon>
    </lineage>
</organism>
<feature type="region of interest" description="Disordered" evidence="1">
    <location>
        <begin position="253"/>
        <end position="291"/>
    </location>
</feature>
<feature type="region of interest" description="Disordered" evidence="1">
    <location>
        <begin position="356"/>
        <end position="627"/>
    </location>
</feature>
<dbReference type="EMBL" id="BSXW01000172">
    <property type="protein sequence ID" value="GMF13808.1"/>
    <property type="molecule type" value="Genomic_DNA"/>
</dbReference>
<dbReference type="AlphaFoldDB" id="A0A9W6WRD8"/>
<evidence type="ECO:0000313" key="4">
    <source>
        <dbReference type="EMBL" id="GMF13808.1"/>
    </source>
</evidence>
<comment type="caution">
    <text evidence="4">The sequence shown here is derived from an EMBL/GenBank/DDBJ whole genome shotgun (WGS) entry which is preliminary data.</text>
</comment>
<feature type="signal peptide" evidence="3">
    <location>
        <begin position="1"/>
        <end position="20"/>
    </location>
</feature>
<feature type="region of interest" description="Disordered" evidence="1">
    <location>
        <begin position="317"/>
        <end position="341"/>
    </location>
</feature>
<keyword evidence="2" id="KW-1133">Transmembrane helix</keyword>
<proteinExistence type="predicted"/>